<dbReference type="OrthoDB" id="5429716at2759"/>
<evidence type="ECO:0000313" key="3">
    <source>
        <dbReference type="EMBL" id="KAF4337764.1"/>
    </source>
</evidence>
<organism evidence="3 4">
    <name type="scientific">Fusarium beomiforme</name>
    <dbReference type="NCBI Taxonomy" id="44412"/>
    <lineage>
        <taxon>Eukaryota</taxon>
        <taxon>Fungi</taxon>
        <taxon>Dikarya</taxon>
        <taxon>Ascomycota</taxon>
        <taxon>Pezizomycotina</taxon>
        <taxon>Sordariomycetes</taxon>
        <taxon>Hypocreomycetidae</taxon>
        <taxon>Hypocreales</taxon>
        <taxon>Nectriaceae</taxon>
        <taxon>Fusarium</taxon>
        <taxon>Fusarium burgessii species complex</taxon>
    </lineage>
</organism>
<keyword evidence="2" id="KW-0472">Membrane</keyword>
<keyword evidence="2" id="KW-0812">Transmembrane</keyword>
<accession>A0A9P5AFH2</accession>
<keyword evidence="2" id="KW-1133">Transmembrane helix</keyword>
<evidence type="ECO:0000256" key="1">
    <source>
        <dbReference type="SAM" id="MobiDB-lite"/>
    </source>
</evidence>
<proteinExistence type="predicted"/>
<keyword evidence="4" id="KW-1185">Reference proteome</keyword>
<feature type="region of interest" description="Disordered" evidence="1">
    <location>
        <begin position="251"/>
        <end position="275"/>
    </location>
</feature>
<dbReference type="AlphaFoldDB" id="A0A9P5AFH2"/>
<feature type="compositionally biased region" description="Basic and acidic residues" evidence="1">
    <location>
        <begin position="251"/>
        <end position="272"/>
    </location>
</feature>
<reference evidence="3" key="1">
    <citation type="journal article" date="2017" name="Mycologia">
        <title>Fusarium algeriense, sp. nov., a novel toxigenic crown rot pathogen of durum wheat from Algeria is nested in the Fusarium burgessii species complex.</title>
        <authorList>
            <person name="Laraba I."/>
            <person name="Keddad A."/>
            <person name="Boureghda H."/>
            <person name="Abdallah N."/>
            <person name="Vaughan M.M."/>
            <person name="Proctor R.H."/>
            <person name="Busman M."/>
            <person name="O'Donnell K."/>
        </authorList>
    </citation>
    <scope>NUCLEOTIDE SEQUENCE</scope>
    <source>
        <strain evidence="3">NRRL 25174</strain>
    </source>
</reference>
<comment type="caution">
    <text evidence="3">The sequence shown here is derived from an EMBL/GenBank/DDBJ whole genome shotgun (WGS) entry which is preliminary data.</text>
</comment>
<gene>
    <name evidence="3" type="ORF">FBEOM_8361</name>
</gene>
<reference evidence="3" key="2">
    <citation type="submission" date="2020-02" db="EMBL/GenBank/DDBJ databases">
        <title>Identification and distribution of gene clusters putatively required for synthesis of sphingolipid metabolism inhibitors in phylogenetically diverse species of the filamentous fungus Fusarium.</title>
        <authorList>
            <person name="Kim H.-S."/>
            <person name="Busman M."/>
            <person name="Brown D.W."/>
            <person name="Divon H."/>
            <person name="Uhlig S."/>
            <person name="Proctor R.H."/>
        </authorList>
    </citation>
    <scope>NUCLEOTIDE SEQUENCE</scope>
    <source>
        <strain evidence="3">NRRL 25174</strain>
    </source>
</reference>
<protein>
    <submittedName>
        <fullName evidence="3">Uncharacterized protein</fullName>
    </submittedName>
</protein>
<sequence length="304" mass="32343">MPTITRYFGVGLVNNGPLTTTYTPPASCTTVTTDHIVFANASYLPAVYGAPTCETSSMGDCLPSGSYDKHQSEWRKNGGQGTLDYYSPGVVCPKGWTTAGTLAHGDKTGSAEKSGIFTFTRSIAPGVQYIEHNLQLEKLWLEALGPSETLAYCCPSGWVSGIRGGCYSSIEPLESASYSTLCNLQVPRSAIHAVTTVEASSMSNYIWSAATAELSTFTEAISALPTGIRDDGIAIVRHFPAVKLVYKESDLKSSGEGGKSDDKETNEAKNDDDNGAARPLMNGGFFSIIAVLFSMLFGAGMIMF</sequence>
<feature type="transmembrane region" description="Helical" evidence="2">
    <location>
        <begin position="284"/>
        <end position="303"/>
    </location>
</feature>
<evidence type="ECO:0000256" key="2">
    <source>
        <dbReference type="SAM" id="Phobius"/>
    </source>
</evidence>
<name>A0A9P5AFH2_9HYPO</name>
<dbReference type="Proteomes" id="UP000730481">
    <property type="component" value="Unassembled WGS sequence"/>
</dbReference>
<evidence type="ECO:0000313" key="4">
    <source>
        <dbReference type="Proteomes" id="UP000730481"/>
    </source>
</evidence>
<dbReference type="EMBL" id="PVQB02000385">
    <property type="protein sequence ID" value="KAF4337764.1"/>
    <property type="molecule type" value="Genomic_DNA"/>
</dbReference>